<dbReference type="Proteomes" id="UP000033202">
    <property type="component" value="Unassembled WGS sequence"/>
</dbReference>
<sequence length="80" mass="8596">MAYIGRRRLAGYGDKLRRVIGAADPGAVPGGSTRSSFRRVPDGAEPGSTCVEKRSFRSEWDHRDGPYTSANDNEALAIAA</sequence>
<evidence type="ECO:0000313" key="2">
    <source>
        <dbReference type="EMBL" id="GAO39095.1"/>
    </source>
</evidence>
<proteinExistence type="predicted"/>
<feature type="compositionally biased region" description="Basic and acidic residues" evidence="1">
    <location>
        <begin position="51"/>
        <end position="65"/>
    </location>
</feature>
<dbReference type="AlphaFoldDB" id="A0A0E9MPN9"/>
<dbReference type="EMBL" id="BBWU01000025">
    <property type="protein sequence ID" value="GAO39095.1"/>
    <property type="molecule type" value="Genomic_DNA"/>
</dbReference>
<feature type="region of interest" description="Disordered" evidence="1">
    <location>
        <begin position="22"/>
        <end position="80"/>
    </location>
</feature>
<protein>
    <submittedName>
        <fullName evidence="2">Uncharacterized protein</fullName>
    </submittedName>
</protein>
<evidence type="ECO:0000256" key="1">
    <source>
        <dbReference type="SAM" id="MobiDB-lite"/>
    </source>
</evidence>
<dbReference type="STRING" id="1219043.SCH01S_25_00750"/>
<name>A0A0E9MPN9_9SPHN</name>
<gene>
    <name evidence="2" type="ORF">SCH01S_25_00750</name>
</gene>
<evidence type="ECO:0000313" key="3">
    <source>
        <dbReference type="Proteomes" id="UP000033202"/>
    </source>
</evidence>
<organism evidence="2 3">
    <name type="scientific">Sphingomonas changbaiensis NBRC 104936</name>
    <dbReference type="NCBI Taxonomy" id="1219043"/>
    <lineage>
        <taxon>Bacteria</taxon>
        <taxon>Pseudomonadati</taxon>
        <taxon>Pseudomonadota</taxon>
        <taxon>Alphaproteobacteria</taxon>
        <taxon>Sphingomonadales</taxon>
        <taxon>Sphingomonadaceae</taxon>
        <taxon>Sphingomonas</taxon>
    </lineage>
</organism>
<keyword evidence="3" id="KW-1185">Reference proteome</keyword>
<accession>A0A0E9MPN9</accession>
<reference evidence="2 3" key="1">
    <citation type="submission" date="2015-04" db="EMBL/GenBank/DDBJ databases">
        <title>Whole genome shotgun sequence of Sphingomonas changbaiensis NBRC 104936.</title>
        <authorList>
            <person name="Katano-Makiyama Y."/>
            <person name="Hosoyama A."/>
            <person name="Hashimoto M."/>
            <person name="Noguchi M."/>
            <person name="Tsuchikane K."/>
            <person name="Ohji S."/>
            <person name="Yamazoe A."/>
            <person name="Ichikawa N."/>
            <person name="Kimura A."/>
            <person name="Fujita N."/>
        </authorList>
    </citation>
    <scope>NUCLEOTIDE SEQUENCE [LARGE SCALE GENOMIC DNA]</scope>
    <source>
        <strain evidence="2 3">NBRC 104936</strain>
    </source>
</reference>
<comment type="caution">
    <text evidence="2">The sequence shown here is derived from an EMBL/GenBank/DDBJ whole genome shotgun (WGS) entry which is preliminary data.</text>
</comment>